<dbReference type="EMBL" id="AOFQ01000061">
    <property type="protein sequence ID" value="ESQ97573.1"/>
    <property type="molecule type" value="Genomic_DNA"/>
</dbReference>
<gene>
    <name evidence="7" type="ORF">F753_20220</name>
</gene>
<dbReference type="SUPFAM" id="SSF53448">
    <property type="entry name" value="Nucleotide-diphospho-sugar transferases"/>
    <property type="match status" value="1"/>
</dbReference>
<dbReference type="AlphaFoldDB" id="V4QCE8"/>
<dbReference type="PANTHER" id="PTHR43646">
    <property type="entry name" value="GLYCOSYLTRANSFERASE"/>
    <property type="match status" value="1"/>
</dbReference>
<evidence type="ECO:0000256" key="2">
    <source>
        <dbReference type="ARBA" id="ARBA00022475"/>
    </source>
</evidence>
<reference evidence="7 8" key="1">
    <citation type="submission" date="2013-07" db="EMBL/GenBank/DDBJ databases">
        <authorList>
            <person name="Schaap P.J."/>
            <person name="Mehboob F."/>
            <person name="Oosterkamp M.J."/>
            <person name="de Vos W.M."/>
            <person name="Stams A.J.M."/>
            <person name="Koehorst J.J."/>
        </authorList>
    </citation>
    <scope>NUCLEOTIDE SEQUENCE [LARGE SCALE GENOMIC DNA]</scope>
    <source>
        <strain evidence="7 8">AW-1</strain>
    </source>
</reference>
<sequence>MQANRAISVIIPCWHDHAALAALLARLNGLAQRARQQLQLLVVDAANSPDCQRICNQLGAQWLASAPCRGQQLRQGAAQAQHSILWFLHADAQLLGNPLLDVQAVMSNGAVGGFFAFRFAGPSCWQSRLLEQLIGWRNRFGTPYGDQGLFVEHSAYLACGQHSPWPLFEEVDLVSNLRGVGDFQRIEHGLLVDPRRWQRDGWWRRSLSNRLLALAHACGVSAFTLARLYQRGQGPHSLKP</sequence>
<dbReference type="InterPro" id="IPR029044">
    <property type="entry name" value="Nucleotide-diphossugar_trans"/>
</dbReference>
<dbReference type="Pfam" id="PF00535">
    <property type="entry name" value="Glycos_transf_2"/>
    <property type="match status" value="1"/>
</dbReference>
<proteinExistence type="predicted"/>
<evidence type="ECO:0000256" key="5">
    <source>
        <dbReference type="ARBA" id="ARBA00023136"/>
    </source>
</evidence>
<keyword evidence="4" id="KW-0808">Transferase</keyword>
<name>V4QCE8_STUCH</name>
<dbReference type="PANTHER" id="PTHR43646:SF2">
    <property type="entry name" value="GLYCOSYLTRANSFERASE 2-LIKE DOMAIN-CONTAINING PROTEIN"/>
    <property type="match status" value="1"/>
</dbReference>
<dbReference type="GO" id="GO:0016757">
    <property type="term" value="F:glycosyltransferase activity"/>
    <property type="evidence" value="ECO:0007669"/>
    <property type="project" value="UniProtKB-KW"/>
</dbReference>
<dbReference type="Gene3D" id="3.90.550.10">
    <property type="entry name" value="Spore Coat Polysaccharide Biosynthesis Protein SpsA, Chain A"/>
    <property type="match status" value="1"/>
</dbReference>
<dbReference type="RefSeq" id="WP_023446645.1">
    <property type="nucleotide sequence ID" value="NZ_AOFQ01000061.1"/>
</dbReference>
<dbReference type="PATRIC" id="fig|1263865.4.peg.3894"/>
<evidence type="ECO:0000256" key="3">
    <source>
        <dbReference type="ARBA" id="ARBA00022676"/>
    </source>
</evidence>
<evidence type="ECO:0000313" key="7">
    <source>
        <dbReference type="EMBL" id="ESQ97573.1"/>
    </source>
</evidence>
<evidence type="ECO:0000256" key="4">
    <source>
        <dbReference type="ARBA" id="ARBA00022679"/>
    </source>
</evidence>
<dbReference type="InterPro" id="IPR001173">
    <property type="entry name" value="Glyco_trans_2-like"/>
</dbReference>
<comment type="subcellular location">
    <subcellularLocation>
        <location evidence="1">Cell membrane</location>
    </subcellularLocation>
</comment>
<evidence type="ECO:0000256" key="1">
    <source>
        <dbReference type="ARBA" id="ARBA00004236"/>
    </source>
</evidence>
<evidence type="ECO:0000313" key="8">
    <source>
        <dbReference type="Proteomes" id="UP000017822"/>
    </source>
</evidence>
<dbReference type="Proteomes" id="UP000017822">
    <property type="component" value="Unassembled WGS sequence"/>
</dbReference>
<dbReference type="GO" id="GO:0005886">
    <property type="term" value="C:plasma membrane"/>
    <property type="evidence" value="ECO:0007669"/>
    <property type="project" value="UniProtKB-SubCell"/>
</dbReference>
<feature type="domain" description="Glycosyltransferase 2-like" evidence="6">
    <location>
        <begin position="8"/>
        <end position="146"/>
    </location>
</feature>
<comment type="caution">
    <text evidence="7">The sequence shown here is derived from an EMBL/GenBank/DDBJ whole genome shotgun (WGS) entry which is preliminary data.</text>
</comment>
<keyword evidence="2" id="KW-1003">Cell membrane</keyword>
<keyword evidence="3" id="KW-0328">Glycosyltransferase</keyword>
<organism evidence="7 8">
    <name type="scientific">Stutzerimonas chloritidismutans AW-1</name>
    <dbReference type="NCBI Taxonomy" id="1263865"/>
    <lineage>
        <taxon>Bacteria</taxon>
        <taxon>Pseudomonadati</taxon>
        <taxon>Pseudomonadota</taxon>
        <taxon>Gammaproteobacteria</taxon>
        <taxon>Pseudomonadales</taxon>
        <taxon>Pseudomonadaceae</taxon>
        <taxon>Stutzerimonas</taxon>
    </lineage>
</organism>
<evidence type="ECO:0000259" key="6">
    <source>
        <dbReference type="Pfam" id="PF00535"/>
    </source>
</evidence>
<keyword evidence="5" id="KW-0472">Membrane</keyword>
<protein>
    <recommendedName>
        <fullName evidence="6">Glycosyltransferase 2-like domain-containing protein</fullName>
    </recommendedName>
</protein>
<accession>V4QCE8</accession>